<comment type="catalytic activity">
    <reaction evidence="8">
        <text>(6S)-5,6,7,8-tetrahydrofolate + NADP(+) = 7,8-dihydrofolate + NADPH + H(+)</text>
        <dbReference type="Rhea" id="RHEA:15009"/>
        <dbReference type="ChEBI" id="CHEBI:15378"/>
        <dbReference type="ChEBI" id="CHEBI:57451"/>
        <dbReference type="ChEBI" id="CHEBI:57453"/>
        <dbReference type="ChEBI" id="CHEBI:57783"/>
        <dbReference type="ChEBI" id="CHEBI:58349"/>
        <dbReference type="EC" id="1.5.1.3"/>
    </reaction>
</comment>
<evidence type="ECO:0000256" key="1">
    <source>
        <dbReference type="ARBA" id="ARBA00004903"/>
    </source>
</evidence>
<dbReference type="PRINTS" id="PR00070">
    <property type="entry name" value="DHFR"/>
</dbReference>
<sequence>MGGRTEPRIVFHYAVADNGVIGKDNAMPWHVSSDLKRFKAMTMGRPLIMGRRTFQSIGRPLPGRTNIVVSRDPDFYADGIEIVASIDAALDRAKAIILEDGGDEIAVIGGGSIYNALWDRADRLYVTHVHAEPEGDTFLPAIDADRWSEVSREPTVQNENDSAAMTFAIYEKATS</sequence>
<name>A0A1I5IYF5_9HYPH</name>
<dbReference type="GO" id="GO:0005829">
    <property type="term" value="C:cytosol"/>
    <property type="evidence" value="ECO:0007669"/>
    <property type="project" value="TreeGrafter"/>
</dbReference>
<dbReference type="InterPro" id="IPR024072">
    <property type="entry name" value="DHFR-like_dom_sf"/>
</dbReference>
<evidence type="ECO:0000256" key="6">
    <source>
        <dbReference type="ARBA" id="ARBA00023002"/>
    </source>
</evidence>
<dbReference type="GO" id="GO:0004146">
    <property type="term" value="F:dihydrofolate reductase activity"/>
    <property type="evidence" value="ECO:0007669"/>
    <property type="project" value="UniProtKB-EC"/>
</dbReference>
<comment type="similarity">
    <text evidence="2 8 9">Belongs to the dihydrofolate reductase family.</text>
</comment>
<dbReference type="AlphaFoldDB" id="A0A1I5IYF5"/>
<organism evidence="11 12">
    <name type="scientific">Cohaesibacter marisflavi</name>
    <dbReference type="NCBI Taxonomy" id="655353"/>
    <lineage>
        <taxon>Bacteria</taxon>
        <taxon>Pseudomonadati</taxon>
        <taxon>Pseudomonadota</taxon>
        <taxon>Alphaproteobacteria</taxon>
        <taxon>Hyphomicrobiales</taxon>
        <taxon>Cohaesibacteraceae</taxon>
    </lineage>
</organism>
<evidence type="ECO:0000313" key="12">
    <source>
        <dbReference type="Proteomes" id="UP000199236"/>
    </source>
</evidence>
<dbReference type="PANTHER" id="PTHR48069:SF3">
    <property type="entry name" value="DIHYDROFOLATE REDUCTASE"/>
    <property type="match status" value="1"/>
</dbReference>
<dbReference type="PROSITE" id="PS51330">
    <property type="entry name" value="DHFR_2"/>
    <property type="match status" value="1"/>
</dbReference>
<dbReference type="UniPathway" id="UPA00077">
    <property type="reaction ID" value="UER00158"/>
</dbReference>
<feature type="domain" description="DHFR" evidence="10">
    <location>
        <begin position="8"/>
        <end position="172"/>
    </location>
</feature>
<keyword evidence="4 8" id="KW-0554">One-carbon metabolism</keyword>
<evidence type="ECO:0000256" key="3">
    <source>
        <dbReference type="ARBA" id="ARBA00012856"/>
    </source>
</evidence>
<dbReference type="STRING" id="655353.SAMN04488056_11073"/>
<dbReference type="RefSeq" id="WP_090074256.1">
    <property type="nucleotide sequence ID" value="NZ_FOVR01000010.1"/>
</dbReference>
<comment type="pathway">
    <text evidence="1 8">Cofactor biosynthesis; tetrahydrofolate biosynthesis; 5,6,7,8-tetrahydrofolate from 7,8-dihydrofolate: step 1/1.</text>
</comment>
<evidence type="ECO:0000256" key="5">
    <source>
        <dbReference type="ARBA" id="ARBA00022857"/>
    </source>
</evidence>
<reference evidence="11 12" key="1">
    <citation type="submission" date="2016-10" db="EMBL/GenBank/DDBJ databases">
        <authorList>
            <person name="de Groot N.N."/>
        </authorList>
    </citation>
    <scope>NUCLEOTIDE SEQUENCE [LARGE SCALE GENOMIC DNA]</scope>
    <source>
        <strain evidence="11 12">CGMCC 1.9157</strain>
    </source>
</reference>
<accession>A0A1I5IYF5</accession>
<keyword evidence="6 8" id="KW-0560">Oxidoreductase</keyword>
<dbReference type="EMBL" id="FOVR01000010">
    <property type="protein sequence ID" value="SFO65557.1"/>
    <property type="molecule type" value="Genomic_DNA"/>
</dbReference>
<dbReference type="PIRSF" id="PIRSF000194">
    <property type="entry name" value="DHFR"/>
    <property type="match status" value="1"/>
</dbReference>
<evidence type="ECO:0000256" key="8">
    <source>
        <dbReference type="PIRNR" id="PIRNR000194"/>
    </source>
</evidence>
<dbReference type="GO" id="GO:0046655">
    <property type="term" value="P:folic acid metabolic process"/>
    <property type="evidence" value="ECO:0007669"/>
    <property type="project" value="TreeGrafter"/>
</dbReference>
<dbReference type="InterPro" id="IPR001796">
    <property type="entry name" value="DHFR_dom"/>
</dbReference>
<evidence type="ECO:0000259" key="10">
    <source>
        <dbReference type="PROSITE" id="PS51330"/>
    </source>
</evidence>
<dbReference type="GO" id="GO:0006730">
    <property type="term" value="P:one-carbon metabolic process"/>
    <property type="evidence" value="ECO:0007669"/>
    <property type="project" value="UniProtKB-KW"/>
</dbReference>
<evidence type="ECO:0000313" key="11">
    <source>
        <dbReference type="EMBL" id="SFO65557.1"/>
    </source>
</evidence>
<protein>
    <recommendedName>
        <fullName evidence="3 8">Dihydrofolate reductase</fullName>
        <ecNumber evidence="3 8">1.5.1.3</ecNumber>
    </recommendedName>
</protein>
<dbReference type="GO" id="GO:0070401">
    <property type="term" value="F:NADP+ binding"/>
    <property type="evidence" value="ECO:0007669"/>
    <property type="project" value="UniProtKB-ARBA"/>
</dbReference>
<keyword evidence="12" id="KW-1185">Reference proteome</keyword>
<keyword evidence="5 8" id="KW-0521">NADP</keyword>
<evidence type="ECO:0000256" key="7">
    <source>
        <dbReference type="ARBA" id="ARBA00025067"/>
    </source>
</evidence>
<dbReference type="EC" id="1.5.1.3" evidence="3 8"/>
<dbReference type="Proteomes" id="UP000199236">
    <property type="component" value="Unassembled WGS sequence"/>
</dbReference>
<dbReference type="InterPro" id="IPR012259">
    <property type="entry name" value="DHFR"/>
</dbReference>
<dbReference type="PROSITE" id="PS00075">
    <property type="entry name" value="DHFR_1"/>
    <property type="match status" value="1"/>
</dbReference>
<dbReference type="GO" id="GO:0046452">
    <property type="term" value="P:dihydrofolate metabolic process"/>
    <property type="evidence" value="ECO:0007669"/>
    <property type="project" value="TreeGrafter"/>
</dbReference>
<dbReference type="InterPro" id="IPR017925">
    <property type="entry name" value="DHFR_CS"/>
</dbReference>
<dbReference type="CDD" id="cd00209">
    <property type="entry name" value="DHFR"/>
    <property type="match status" value="1"/>
</dbReference>
<comment type="function">
    <text evidence="7 8">Key enzyme in folate metabolism. Catalyzes an essential reaction for de novo glycine and purine synthesis, and for DNA precursor synthesis.</text>
</comment>
<evidence type="ECO:0000256" key="2">
    <source>
        <dbReference type="ARBA" id="ARBA00009539"/>
    </source>
</evidence>
<evidence type="ECO:0000256" key="9">
    <source>
        <dbReference type="RuleBase" id="RU004474"/>
    </source>
</evidence>
<dbReference type="OrthoDB" id="9804315at2"/>
<evidence type="ECO:0000256" key="4">
    <source>
        <dbReference type="ARBA" id="ARBA00022563"/>
    </source>
</evidence>
<gene>
    <name evidence="11" type="ORF">SAMN04488056_11073</name>
</gene>
<dbReference type="SUPFAM" id="SSF53597">
    <property type="entry name" value="Dihydrofolate reductase-like"/>
    <property type="match status" value="1"/>
</dbReference>
<proteinExistence type="inferred from homology"/>
<dbReference type="GO" id="GO:0046654">
    <property type="term" value="P:tetrahydrofolate biosynthetic process"/>
    <property type="evidence" value="ECO:0007669"/>
    <property type="project" value="UniProtKB-UniPathway"/>
</dbReference>
<dbReference type="PANTHER" id="PTHR48069">
    <property type="entry name" value="DIHYDROFOLATE REDUCTASE"/>
    <property type="match status" value="1"/>
</dbReference>
<dbReference type="FunFam" id="3.40.430.10:FF:000001">
    <property type="entry name" value="Dihydrofolate reductase"/>
    <property type="match status" value="1"/>
</dbReference>
<dbReference type="Pfam" id="PF00186">
    <property type="entry name" value="DHFR_1"/>
    <property type="match status" value="1"/>
</dbReference>
<dbReference type="Gene3D" id="3.40.430.10">
    <property type="entry name" value="Dihydrofolate Reductase, subunit A"/>
    <property type="match status" value="1"/>
</dbReference>